<dbReference type="GO" id="GO:0031956">
    <property type="term" value="F:medium-chain fatty acid-CoA ligase activity"/>
    <property type="evidence" value="ECO:0007669"/>
    <property type="project" value="TreeGrafter"/>
</dbReference>
<dbReference type="PANTHER" id="PTHR43201">
    <property type="entry name" value="ACYL-COA SYNTHETASE"/>
    <property type="match status" value="1"/>
</dbReference>
<evidence type="ECO:0000256" key="2">
    <source>
        <dbReference type="ARBA" id="ARBA00022598"/>
    </source>
</evidence>
<dbReference type="Gene3D" id="3.40.50.12780">
    <property type="entry name" value="N-terminal domain of ligase-like"/>
    <property type="match status" value="1"/>
</dbReference>
<keyword evidence="3" id="KW-0547">Nucleotide-binding</keyword>
<dbReference type="InterPro" id="IPR042099">
    <property type="entry name" value="ANL_N_sf"/>
</dbReference>
<sequence length="522" mass="55354">MPETIAAIFRNIDTNGSHPAIATTASSDPASVTLAYADIRGQSERFRRQVALLSGGALPAGSVLSSLLPNGLSCLLVFLATTLQRLVAAPLNPAMKQSEIEFYLQDAGSRVLVVPEGTAEDSDGVRAARALGVAVWSVAWEPQAGLRLATLGGAPAEPPAVHSTEEPPAAPQPDDVALLLHTSGTTGRPKAVPLTHGNIASSMRNISATYALSPADRSFVVMPLFHVHGLIGATLAALYAGGSVAVPPRFSAGHFWAEYAATKATWYSAVPTIHQILLRHEVPVERPVIRFVRSCSAALAPTVLEALEARLGAPVLEAYAMTEAAHQMCSNPLPPQQHKAGSVGVPQGVEVAILDDSDQPTRLGEVCVRGPNVTPGYLNNSEANLKSFTRAEHWFRTGDQGYLDADGYLVLTGRIKELINRGGEKISPLELDAVLLKCPGVAEAVSFAVSDEMYGQEVYAAVVPALDKEGEGVTEAVVREFMAENVAKFKVPKRVFVAQELPRTATGKIQRRVVAEHFAGPQ</sequence>
<dbReference type="PANTHER" id="PTHR43201:SF5">
    <property type="entry name" value="MEDIUM-CHAIN ACYL-COA LIGASE ACSF2, MITOCHONDRIAL"/>
    <property type="match status" value="1"/>
</dbReference>
<evidence type="ECO:0000259" key="6">
    <source>
        <dbReference type="Pfam" id="PF00501"/>
    </source>
</evidence>
<proteinExistence type="inferred from homology"/>
<dbReference type="Gene3D" id="3.30.300.30">
    <property type="match status" value="1"/>
</dbReference>
<dbReference type="InterPro" id="IPR045851">
    <property type="entry name" value="AMP-bd_C_sf"/>
</dbReference>
<dbReference type="EMBL" id="JANBOJ010000169">
    <property type="protein sequence ID" value="KAJ1721479.1"/>
    <property type="molecule type" value="Genomic_DNA"/>
</dbReference>
<dbReference type="PROSITE" id="PS00455">
    <property type="entry name" value="AMP_BINDING"/>
    <property type="match status" value="1"/>
</dbReference>
<dbReference type="InterPro" id="IPR045310">
    <property type="entry name" value="Pcs60-like"/>
</dbReference>
<protein>
    <recommendedName>
        <fullName evidence="10">Acetyl-CoA synthetase-like protein</fullName>
    </recommendedName>
</protein>
<dbReference type="AlphaFoldDB" id="A0A9W8CQ95"/>
<dbReference type="GO" id="GO:0005524">
    <property type="term" value="F:ATP binding"/>
    <property type="evidence" value="ECO:0007669"/>
    <property type="project" value="UniProtKB-KW"/>
</dbReference>
<evidence type="ECO:0000256" key="4">
    <source>
        <dbReference type="ARBA" id="ARBA00022840"/>
    </source>
</evidence>
<keyword evidence="4" id="KW-0067">ATP-binding</keyword>
<dbReference type="OrthoDB" id="3633556at2759"/>
<dbReference type="SUPFAM" id="SSF56801">
    <property type="entry name" value="Acetyl-CoA synthetase-like"/>
    <property type="match status" value="1"/>
</dbReference>
<dbReference type="Proteomes" id="UP001149813">
    <property type="component" value="Unassembled WGS sequence"/>
</dbReference>
<evidence type="ECO:0000259" key="7">
    <source>
        <dbReference type="Pfam" id="PF13193"/>
    </source>
</evidence>
<evidence type="ECO:0000256" key="5">
    <source>
        <dbReference type="SAM" id="MobiDB-lite"/>
    </source>
</evidence>
<accession>A0A9W8CQ95</accession>
<dbReference type="CDD" id="cd05926">
    <property type="entry name" value="FACL_fum10p_like"/>
    <property type="match status" value="1"/>
</dbReference>
<feature type="domain" description="AMP-dependent synthetase/ligase" evidence="6">
    <location>
        <begin position="29"/>
        <end position="378"/>
    </location>
</feature>
<evidence type="ECO:0000313" key="8">
    <source>
        <dbReference type="EMBL" id="KAJ1721479.1"/>
    </source>
</evidence>
<evidence type="ECO:0000256" key="3">
    <source>
        <dbReference type="ARBA" id="ARBA00022741"/>
    </source>
</evidence>
<feature type="region of interest" description="Disordered" evidence="5">
    <location>
        <begin position="155"/>
        <end position="174"/>
    </location>
</feature>
<reference evidence="8" key="1">
    <citation type="submission" date="2022-07" db="EMBL/GenBank/DDBJ databases">
        <title>Phylogenomic reconstructions and comparative analyses of Kickxellomycotina fungi.</title>
        <authorList>
            <person name="Reynolds N.K."/>
            <person name="Stajich J.E."/>
            <person name="Barry K."/>
            <person name="Grigoriev I.V."/>
            <person name="Crous P."/>
            <person name="Smith M.E."/>
        </authorList>
    </citation>
    <scope>NUCLEOTIDE SEQUENCE</scope>
    <source>
        <strain evidence="8">NBRC 32514</strain>
    </source>
</reference>
<evidence type="ECO:0008006" key="10">
    <source>
        <dbReference type="Google" id="ProtNLM"/>
    </source>
</evidence>
<comment type="caution">
    <text evidence="8">The sequence shown here is derived from an EMBL/GenBank/DDBJ whole genome shotgun (WGS) entry which is preliminary data.</text>
</comment>
<dbReference type="Pfam" id="PF00501">
    <property type="entry name" value="AMP-binding"/>
    <property type="match status" value="1"/>
</dbReference>
<organism evidence="8 9">
    <name type="scientific">Coemansia erecta</name>
    <dbReference type="NCBI Taxonomy" id="147472"/>
    <lineage>
        <taxon>Eukaryota</taxon>
        <taxon>Fungi</taxon>
        <taxon>Fungi incertae sedis</taxon>
        <taxon>Zoopagomycota</taxon>
        <taxon>Kickxellomycotina</taxon>
        <taxon>Kickxellomycetes</taxon>
        <taxon>Kickxellales</taxon>
        <taxon>Kickxellaceae</taxon>
        <taxon>Coemansia</taxon>
    </lineage>
</organism>
<dbReference type="Pfam" id="PF13193">
    <property type="entry name" value="AMP-binding_C"/>
    <property type="match status" value="1"/>
</dbReference>
<evidence type="ECO:0000256" key="1">
    <source>
        <dbReference type="ARBA" id="ARBA00006432"/>
    </source>
</evidence>
<feature type="domain" description="AMP-binding enzyme C-terminal" evidence="7">
    <location>
        <begin position="430"/>
        <end position="508"/>
    </location>
</feature>
<keyword evidence="2" id="KW-0436">Ligase</keyword>
<dbReference type="InterPro" id="IPR025110">
    <property type="entry name" value="AMP-bd_C"/>
</dbReference>
<evidence type="ECO:0000313" key="9">
    <source>
        <dbReference type="Proteomes" id="UP001149813"/>
    </source>
</evidence>
<comment type="similarity">
    <text evidence="1">Belongs to the ATP-dependent AMP-binding enzyme family.</text>
</comment>
<dbReference type="InterPro" id="IPR020845">
    <property type="entry name" value="AMP-binding_CS"/>
</dbReference>
<keyword evidence="9" id="KW-1185">Reference proteome</keyword>
<dbReference type="GO" id="GO:0006631">
    <property type="term" value="P:fatty acid metabolic process"/>
    <property type="evidence" value="ECO:0007669"/>
    <property type="project" value="TreeGrafter"/>
</dbReference>
<dbReference type="InterPro" id="IPR000873">
    <property type="entry name" value="AMP-dep_synth/lig_dom"/>
</dbReference>
<name>A0A9W8CQ95_9FUNG</name>
<gene>
    <name evidence="8" type="ORF">LPJ53_004014</name>
</gene>